<comment type="subcellular location">
    <subcellularLocation>
        <location evidence="3 11">Secreted</location>
    </subcellularLocation>
</comment>
<dbReference type="GO" id="GO:0005576">
    <property type="term" value="C:extracellular region"/>
    <property type="evidence" value="ECO:0007669"/>
    <property type="project" value="UniProtKB-SubCell"/>
</dbReference>
<evidence type="ECO:0000259" key="13">
    <source>
        <dbReference type="SMART" id="SM00656"/>
    </source>
</evidence>
<evidence type="ECO:0000256" key="3">
    <source>
        <dbReference type="ARBA" id="ARBA00004613"/>
    </source>
</evidence>
<dbReference type="GO" id="GO:0000272">
    <property type="term" value="P:polysaccharide catabolic process"/>
    <property type="evidence" value="ECO:0007669"/>
    <property type="project" value="UniProtKB-KW"/>
</dbReference>
<keyword evidence="11" id="KW-0119">Carbohydrate metabolism</keyword>
<sequence length="323" mass="33684">MKFSILGLALTALTQLSMAAPGPHALVKRASSTEAANAGYATLNGGTTGGAAASSVTTVTTLAALTAAAAGDTAAIIHISGTITGNAVVSVGSNKSILGKTSAAALVGIGLRVNGESNVIIRNLKISKVLADTGDAIGIQDSNNVWVDHCELFSDMDHDKDYYDGLLDITHGCDYITVSYCYFHDHWKASLVGHSDSNSAEDSGHLTVTYKHNYWSNLNSRTPSFRFGTGDIVNNYFVNCNDGINTRQGAKLLVRYNVFEDVDSPLYSTDSGYAYAVGNDFGGGTNEAVATGSFTMPYSLSPGGTSTLKAYVIANAGTTITFG</sequence>
<dbReference type="Pfam" id="PF00544">
    <property type="entry name" value="Pectate_lyase_4"/>
    <property type="match status" value="1"/>
</dbReference>
<keyword evidence="15" id="KW-1185">Reference proteome</keyword>
<dbReference type="Gene3D" id="2.160.20.10">
    <property type="entry name" value="Single-stranded right-handed beta-helix, Pectin lyase-like"/>
    <property type="match status" value="1"/>
</dbReference>
<accession>A0A3N4L418</accession>
<dbReference type="InterPro" id="IPR012334">
    <property type="entry name" value="Pectin_lyas_fold"/>
</dbReference>
<comment type="similarity">
    <text evidence="4 11">Belongs to the polysaccharide lyase 1 family.</text>
</comment>
<dbReference type="PANTHER" id="PTHR31683">
    <property type="entry name" value="PECTATE LYASE 18-RELATED"/>
    <property type="match status" value="1"/>
</dbReference>
<dbReference type="FunFam" id="2.160.20.10:FF:000036">
    <property type="entry name" value="Pectate lyase A"/>
    <property type="match status" value="1"/>
</dbReference>
<keyword evidence="7" id="KW-0479">Metal-binding</keyword>
<keyword evidence="6 11" id="KW-0964">Secreted</keyword>
<gene>
    <name evidence="14" type="ORF">P167DRAFT_500320</name>
</gene>
<dbReference type="EMBL" id="ML119109">
    <property type="protein sequence ID" value="RPB16262.1"/>
    <property type="molecule type" value="Genomic_DNA"/>
</dbReference>
<keyword evidence="8 12" id="KW-0732">Signal</keyword>
<evidence type="ECO:0000256" key="5">
    <source>
        <dbReference type="ARBA" id="ARBA00012272"/>
    </source>
</evidence>
<dbReference type="GO" id="GO:0030570">
    <property type="term" value="F:pectate lyase activity"/>
    <property type="evidence" value="ECO:0007669"/>
    <property type="project" value="UniProtKB-EC"/>
</dbReference>
<dbReference type="SMART" id="SM00656">
    <property type="entry name" value="Amb_all"/>
    <property type="match status" value="1"/>
</dbReference>
<feature type="signal peptide" evidence="12">
    <location>
        <begin position="1"/>
        <end position="19"/>
    </location>
</feature>
<evidence type="ECO:0000313" key="15">
    <source>
        <dbReference type="Proteomes" id="UP000277580"/>
    </source>
</evidence>
<dbReference type="EC" id="4.2.2.2" evidence="5"/>
<dbReference type="SUPFAM" id="SSF51126">
    <property type="entry name" value="Pectin lyase-like"/>
    <property type="match status" value="1"/>
</dbReference>
<evidence type="ECO:0000256" key="4">
    <source>
        <dbReference type="ARBA" id="ARBA00010980"/>
    </source>
</evidence>
<dbReference type="GO" id="GO:0046872">
    <property type="term" value="F:metal ion binding"/>
    <property type="evidence" value="ECO:0007669"/>
    <property type="project" value="UniProtKB-KW"/>
</dbReference>
<dbReference type="InterPro" id="IPR045032">
    <property type="entry name" value="PEL"/>
</dbReference>
<dbReference type="AlphaFoldDB" id="A0A3N4L418"/>
<evidence type="ECO:0000256" key="6">
    <source>
        <dbReference type="ARBA" id="ARBA00022525"/>
    </source>
</evidence>
<protein>
    <recommendedName>
        <fullName evidence="5">pectate lyase</fullName>
        <ecNumber evidence="5">4.2.2.2</ecNumber>
    </recommendedName>
</protein>
<feature type="chain" id="PRO_5018156105" description="pectate lyase" evidence="12">
    <location>
        <begin position="20"/>
        <end position="323"/>
    </location>
</feature>
<name>A0A3N4L418_9PEZI</name>
<evidence type="ECO:0000313" key="14">
    <source>
        <dbReference type="EMBL" id="RPB16262.1"/>
    </source>
</evidence>
<organism evidence="14 15">
    <name type="scientific">Morchella conica CCBAS932</name>
    <dbReference type="NCBI Taxonomy" id="1392247"/>
    <lineage>
        <taxon>Eukaryota</taxon>
        <taxon>Fungi</taxon>
        <taxon>Dikarya</taxon>
        <taxon>Ascomycota</taxon>
        <taxon>Pezizomycotina</taxon>
        <taxon>Pezizomycetes</taxon>
        <taxon>Pezizales</taxon>
        <taxon>Morchellaceae</taxon>
        <taxon>Morchella</taxon>
    </lineage>
</organism>
<evidence type="ECO:0000256" key="10">
    <source>
        <dbReference type="ARBA" id="ARBA00023239"/>
    </source>
</evidence>
<proteinExistence type="inferred from homology"/>
<comment type="catalytic activity">
    <reaction evidence="1">
        <text>Eliminative cleavage of (1-&gt;4)-alpha-D-galacturonan to give oligosaccharides with 4-deoxy-alpha-D-galact-4-enuronosyl groups at their non-reducing ends.</text>
        <dbReference type="EC" id="4.2.2.2"/>
    </reaction>
</comment>
<dbReference type="InterPro" id="IPR011050">
    <property type="entry name" value="Pectin_lyase_fold/virulence"/>
</dbReference>
<dbReference type="PANTHER" id="PTHR31683:SF18">
    <property type="entry name" value="PECTATE LYASE 21-RELATED"/>
    <property type="match status" value="1"/>
</dbReference>
<evidence type="ECO:0000256" key="1">
    <source>
        <dbReference type="ARBA" id="ARBA00000695"/>
    </source>
</evidence>
<keyword evidence="11" id="KW-0624">Polysaccharide degradation</keyword>
<keyword evidence="9" id="KW-0106">Calcium</keyword>
<dbReference type="InterPro" id="IPR002022">
    <property type="entry name" value="Pec_lyase"/>
</dbReference>
<evidence type="ECO:0000256" key="12">
    <source>
        <dbReference type="SAM" id="SignalP"/>
    </source>
</evidence>
<evidence type="ECO:0000256" key="9">
    <source>
        <dbReference type="ARBA" id="ARBA00022837"/>
    </source>
</evidence>
<dbReference type="Proteomes" id="UP000277580">
    <property type="component" value="Unassembled WGS sequence"/>
</dbReference>
<dbReference type="InParanoid" id="A0A3N4L418"/>
<comment type="cofactor">
    <cofactor evidence="2">
        <name>Ca(2+)</name>
        <dbReference type="ChEBI" id="CHEBI:29108"/>
    </cofactor>
</comment>
<reference evidence="14 15" key="1">
    <citation type="journal article" date="2018" name="Nat. Ecol. Evol.">
        <title>Pezizomycetes genomes reveal the molecular basis of ectomycorrhizal truffle lifestyle.</title>
        <authorList>
            <person name="Murat C."/>
            <person name="Payen T."/>
            <person name="Noel B."/>
            <person name="Kuo A."/>
            <person name="Morin E."/>
            <person name="Chen J."/>
            <person name="Kohler A."/>
            <person name="Krizsan K."/>
            <person name="Balestrini R."/>
            <person name="Da Silva C."/>
            <person name="Montanini B."/>
            <person name="Hainaut M."/>
            <person name="Levati E."/>
            <person name="Barry K.W."/>
            <person name="Belfiori B."/>
            <person name="Cichocki N."/>
            <person name="Clum A."/>
            <person name="Dockter R.B."/>
            <person name="Fauchery L."/>
            <person name="Guy J."/>
            <person name="Iotti M."/>
            <person name="Le Tacon F."/>
            <person name="Lindquist E.A."/>
            <person name="Lipzen A."/>
            <person name="Malagnac F."/>
            <person name="Mello A."/>
            <person name="Molinier V."/>
            <person name="Miyauchi S."/>
            <person name="Poulain J."/>
            <person name="Riccioni C."/>
            <person name="Rubini A."/>
            <person name="Sitrit Y."/>
            <person name="Splivallo R."/>
            <person name="Traeger S."/>
            <person name="Wang M."/>
            <person name="Zifcakova L."/>
            <person name="Wipf D."/>
            <person name="Zambonelli A."/>
            <person name="Paolocci F."/>
            <person name="Nowrousian M."/>
            <person name="Ottonello S."/>
            <person name="Baldrian P."/>
            <person name="Spatafora J.W."/>
            <person name="Henrissat B."/>
            <person name="Nagy L.G."/>
            <person name="Aury J.M."/>
            <person name="Wincker P."/>
            <person name="Grigoriev I.V."/>
            <person name="Bonfante P."/>
            <person name="Martin F.M."/>
        </authorList>
    </citation>
    <scope>NUCLEOTIDE SEQUENCE [LARGE SCALE GENOMIC DNA]</scope>
    <source>
        <strain evidence="14 15">CCBAS932</strain>
    </source>
</reference>
<feature type="domain" description="Pectate lyase" evidence="13">
    <location>
        <begin position="52"/>
        <end position="265"/>
    </location>
</feature>
<evidence type="ECO:0000256" key="2">
    <source>
        <dbReference type="ARBA" id="ARBA00001913"/>
    </source>
</evidence>
<evidence type="ECO:0000256" key="8">
    <source>
        <dbReference type="ARBA" id="ARBA00022729"/>
    </source>
</evidence>
<evidence type="ECO:0000256" key="11">
    <source>
        <dbReference type="RuleBase" id="RU361173"/>
    </source>
</evidence>
<dbReference type="STRING" id="1392247.A0A3N4L418"/>
<keyword evidence="10 11" id="KW-0456">Lyase</keyword>
<evidence type="ECO:0000256" key="7">
    <source>
        <dbReference type="ARBA" id="ARBA00022723"/>
    </source>
</evidence>
<dbReference type="OrthoDB" id="1637350at2759"/>